<keyword evidence="2" id="KW-1133">Transmembrane helix</keyword>
<feature type="compositionally biased region" description="Acidic residues" evidence="1">
    <location>
        <begin position="164"/>
        <end position="173"/>
    </location>
</feature>
<keyword evidence="2" id="KW-0472">Membrane</keyword>
<reference evidence="4" key="1">
    <citation type="journal article" date="2019" name="Int. J. Syst. Evol. Microbiol.">
        <title>The Global Catalogue of Microorganisms (GCM) 10K type strain sequencing project: providing services to taxonomists for standard genome sequencing and annotation.</title>
        <authorList>
            <consortium name="The Broad Institute Genomics Platform"/>
            <consortium name="The Broad Institute Genome Sequencing Center for Infectious Disease"/>
            <person name="Wu L."/>
            <person name="Ma J."/>
        </authorList>
    </citation>
    <scope>NUCLEOTIDE SEQUENCE [LARGE SCALE GENOMIC DNA]</scope>
    <source>
        <strain evidence="4">JCM 15481</strain>
    </source>
</reference>
<keyword evidence="4" id="KW-1185">Reference proteome</keyword>
<feature type="region of interest" description="Disordered" evidence="1">
    <location>
        <begin position="151"/>
        <end position="215"/>
    </location>
</feature>
<feature type="compositionally biased region" description="Basic and acidic residues" evidence="1">
    <location>
        <begin position="151"/>
        <end position="163"/>
    </location>
</feature>
<dbReference type="EMBL" id="BAAAPF010000132">
    <property type="protein sequence ID" value="GAA2130760.1"/>
    <property type="molecule type" value="Genomic_DNA"/>
</dbReference>
<dbReference type="RefSeq" id="WP_344291272.1">
    <property type="nucleotide sequence ID" value="NZ_BAAAPF010000132.1"/>
</dbReference>
<proteinExistence type="predicted"/>
<feature type="transmembrane region" description="Helical" evidence="2">
    <location>
        <begin position="21"/>
        <end position="47"/>
    </location>
</feature>
<evidence type="ECO:0000256" key="2">
    <source>
        <dbReference type="SAM" id="Phobius"/>
    </source>
</evidence>
<protein>
    <recommendedName>
        <fullName evidence="5">Type VI secretion protein</fullName>
    </recommendedName>
</protein>
<keyword evidence="2" id="KW-0812">Transmembrane</keyword>
<evidence type="ECO:0008006" key="5">
    <source>
        <dbReference type="Google" id="ProtNLM"/>
    </source>
</evidence>
<gene>
    <name evidence="3" type="ORF">GCM10009802_38840</name>
</gene>
<evidence type="ECO:0000313" key="3">
    <source>
        <dbReference type="EMBL" id="GAA2130760.1"/>
    </source>
</evidence>
<name>A0ABP5KD40_9ACTN</name>
<evidence type="ECO:0000313" key="4">
    <source>
        <dbReference type="Proteomes" id="UP001500443"/>
    </source>
</evidence>
<comment type="caution">
    <text evidence="3">The sequence shown here is derived from an EMBL/GenBank/DDBJ whole genome shotgun (WGS) entry which is preliminary data.</text>
</comment>
<evidence type="ECO:0000256" key="1">
    <source>
        <dbReference type="SAM" id="MobiDB-lite"/>
    </source>
</evidence>
<accession>A0ABP5KD40</accession>
<dbReference type="Proteomes" id="UP001500443">
    <property type="component" value="Unassembled WGS sequence"/>
</dbReference>
<dbReference type="SUPFAM" id="SSF52540">
    <property type="entry name" value="P-loop containing nucleoside triphosphate hydrolases"/>
    <property type="match status" value="1"/>
</dbReference>
<dbReference type="InterPro" id="IPR027417">
    <property type="entry name" value="P-loop_NTPase"/>
</dbReference>
<organism evidence="3 4">
    <name type="scientific">Streptomyces synnematoformans</name>
    <dbReference type="NCBI Taxonomy" id="415721"/>
    <lineage>
        <taxon>Bacteria</taxon>
        <taxon>Bacillati</taxon>
        <taxon>Actinomycetota</taxon>
        <taxon>Actinomycetes</taxon>
        <taxon>Kitasatosporales</taxon>
        <taxon>Streptomycetaceae</taxon>
        <taxon>Streptomyces</taxon>
    </lineage>
</organism>
<feature type="transmembrane region" description="Helical" evidence="2">
    <location>
        <begin position="91"/>
        <end position="117"/>
    </location>
</feature>
<sequence length="528" mass="55861">MAQGRGGRDGGAPERGIPDGLLIGVIAFLLGLTVLVWTATGLAGLLAHGAWPAGVRFTDTPVAMRELVAEPHDLAAAWPDAREGSLSGWGLFWGVFISQLMVLVTFAVAGMTTVASWKARRASARKAWAGDKALNEGLGDGYGRGRRERFEERYGEQEQRYGEQDEWYGETEEPPAPAPRRRPPVQHRPPATNMAKKPPPEQVPTPIPAQTAPPGTPPVPAGPLVFRKGSQTAVTLTRETLLGAEGPALAVTSDAALWADTKDARAKLGPVLVYDPGQLCDTPDRLRWSPATGCNDRATAAARAAALLRPVLPQHRTDTTVADTAETMLTCWLHAAAVADRPFAQVHRWAQGTGAHEPVGILRSTPEAESGAAGELESALTGHPERRDAAAELVATALEGLSSIHIRNACKPTRADSLVLESFIDEGGTLYVVGEAIEGPRSRPGAMPLLTALAADVVEHGRRMAAGSSTGRLDPPLTLVLDDVAAVAPLAQLPALLNEGEREGLPTLATMRSPEQARSRWPGLSLGV</sequence>